<organism evidence="1 2">
    <name type="scientific">Sphaeroforma arctica JP610</name>
    <dbReference type="NCBI Taxonomy" id="667725"/>
    <lineage>
        <taxon>Eukaryota</taxon>
        <taxon>Ichthyosporea</taxon>
        <taxon>Ichthyophonida</taxon>
        <taxon>Sphaeroforma</taxon>
    </lineage>
</organism>
<proteinExistence type="predicted"/>
<dbReference type="EMBL" id="KQ242963">
    <property type="protein sequence ID" value="KNC76785.1"/>
    <property type="molecule type" value="Genomic_DNA"/>
</dbReference>
<evidence type="ECO:0000313" key="2">
    <source>
        <dbReference type="Proteomes" id="UP000054560"/>
    </source>
</evidence>
<accession>A0A0L0FJ50</accession>
<dbReference type="GeneID" id="25911238"/>
<evidence type="ECO:0000313" key="1">
    <source>
        <dbReference type="EMBL" id="KNC76785.1"/>
    </source>
</evidence>
<dbReference type="AlphaFoldDB" id="A0A0L0FJ50"/>
<name>A0A0L0FJ50_9EUKA</name>
<reference evidence="1 2" key="1">
    <citation type="submission" date="2011-02" db="EMBL/GenBank/DDBJ databases">
        <title>The Genome Sequence of Sphaeroforma arctica JP610.</title>
        <authorList>
            <consortium name="The Broad Institute Genome Sequencing Platform"/>
            <person name="Russ C."/>
            <person name="Cuomo C."/>
            <person name="Young S.K."/>
            <person name="Zeng Q."/>
            <person name="Gargeya S."/>
            <person name="Alvarado L."/>
            <person name="Berlin A."/>
            <person name="Chapman S.B."/>
            <person name="Chen Z."/>
            <person name="Freedman E."/>
            <person name="Gellesch M."/>
            <person name="Goldberg J."/>
            <person name="Griggs A."/>
            <person name="Gujja S."/>
            <person name="Heilman E."/>
            <person name="Heiman D."/>
            <person name="Howarth C."/>
            <person name="Mehta T."/>
            <person name="Neiman D."/>
            <person name="Pearson M."/>
            <person name="Roberts A."/>
            <person name="Saif S."/>
            <person name="Shea T."/>
            <person name="Shenoy N."/>
            <person name="Sisk P."/>
            <person name="Stolte C."/>
            <person name="Sykes S."/>
            <person name="White J."/>
            <person name="Yandava C."/>
            <person name="Burger G."/>
            <person name="Gray M.W."/>
            <person name="Holland P.W.H."/>
            <person name="King N."/>
            <person name="Lang F.B.F."/>
            <person name="Roger A.J."/>
            <person name="Ruiz-Trillo I."/>
            <person name="Haas B."/>
            <person name="Nusbaum C."/>
            <person name="Birren B."/>
        </authorList>
    </citation>
    <scope>NUCLEOTIDE SEQUENCE [LARGE SCALE GENOMIC DNA]</scope>
    <source>
        <strain evidence="1 2">JP610</strain>
    </source>
</reference>
<gene>
    <name evidence="1" type="ORF">SARC_10734</name>
</gene>
<dbReference type="RefSeq" id="XP_014150687.1">
    <property type="nucleotide sequence ID" value="XM_014295212.1"/>
</dbReference>
<dbReference type="Proteomes" id="UP000054560">
    <property type="component" value="Unassembled WGS sequence"/>
</dbReference>
<protein>
    <submittedName>
        <fullName evidence="1">Uncharacterized protein</fullName>
    </submittedName>
</protein>
<sequence>MKQAHQGNDYLFHGFNTAVQASVRALLGDRWIDIGMIDSVILAKHNQMLAMLFVQPRSSMLETADLLADQYATNPELIESVIQNIQTYGVWAIMAHHLFRLIDRRVQAGATGGAAGLFKMEIAKAGTVSTGAPLTDFK</sequence>
<keyword evidence="2" id="KW-1185">Reference proteome</keyword>